<dbReference type="InterPro" id="IPR033195">
    <property type="entry name" value="AmidinoTrfase"/>
</dbReference>
<dbReference type="Proteomes" id="UP000694257">
    <property type="component" value="Chromosome"/>
</dbReference>
<comment type="similarity">
    <text evidence="1">Belongs to the amidinotransferase family.</text>
</comment>
<keyword evidence="4" id="KW-1185">Reference proteome</keyword>
<dbReference type="EMBL" id="CP078145">
    <property type="protein sequence ID" value="QXN88585.1"/>
    <property type="molecule type" value="Genomic_DNA"/>
</dbReference>
<evidence type="ECO:0000313" key="3">
    <source>
        <dbReference type="EMBL" id="QXN88585.1"/>
    </source>
</evidence>
<keyword evidence="2" id="KW-0808">Transferase</keyword>
<evidence type="ECO:0008006" key="5">
    <source>
        <dbReference type="Google" id="ProtNLM"/>
    </source>
</evidence>
<organism evidence="3 4">
    <name type="scientific">Nocardia iowensis</name>
    <dbReference type="NCBI Taxonomy" id="204891"/>
    <lineage>
        <taxon>Bacteria</taxon>
        <taxon>Bacillati</taxon>
        <taxon>Actinomycetota</taxon>
        <taxon>Actinomycetes</taxon>
        <taxon>Mycobacteriales</taxon>
        <taxon>Nocardiaceae</taxon>
        <taxon>Nocardia</taxon>
    </lineage>
</organism>
<proteinExistence type="inferred from homology"/>
<evidence type="ECO:0000256" key="2">
    <source>
        <dbReference type="ARBA" id="ARBA00022679"/>
    </source>
</evidence>
<evidence type="ECO:0000256" key="1">
    <source>
        <dbReference type="ARBA" id="ARBA00006943"/>
    </source>
</evidence>
<protein>
    <recommendedName>
        <fullName evidence="5">Glycine amidinotransferase</fullName>
    </recommendedName>
</protein>
<dbReference type="PANTHER" id="PTHR10488">
    <property type="entry name" value="GLYCINE AMIDINOTRANSFERASE, MITOCHONDRIAL"/>
    <property type="match status" value="1"/>
</dbReference>
<reference evidence="3 4" key="1">
    <citation type="submission" date="2021-07" db="EMBL/GenBank/DDBJ databases">
        <title>Whole Genome Sequence of Nocardia Iowensis.</title>
        <authorList>
            <person name="Lamm A."/>
            <person name="Collins-Fairclough A.M."/>
            <person name="Bunk B."/>
            <person name="Sproer C."/>
        </authorList>
    </citation>
    <scope>NUCLEOTIDE SEQUENCE [LARGE SCALE GENOMIC DNA]</scope>
    <source>
        <strain evidence="3 4">NRRL 5646</strain>
    </source>
</reference>
<gene>
    <name evidence="3" type="ORF">KV110_23630</name>
</gene>
<dbReference type="RefSeq" id="WP_218469468.1">
    <property type="nucleotide sequence ID" value="NZ_BAABJN010000008.1"/>
</dbReference>
<accession>A0ABX8RG60</accession>
<name>A0ABX8RG60_NOCIO</name>
<sequence>MSTHNEWDPLEEVVIGTPYHLDYHNDRSFRIFFHTNRSTINTDGDMRKVRPSNQMKEECLEDIADLIKIMDDFRVTVRRPEVSEQVPVVQSPYWKAPMGHALMSRDIFLVIGNEIIETSPMMRARYFEPELYKELFTEYFNKGAKWTVAPKSRLLDHNFDTGFLQELGFEEEAPQQPFYEIMFDGAQVMRLGRDLVFNASSENHRMGARWLKQHLGDEYRVHLTNITDTHIDGEVLPLRPGVLLARDTVDIDLLPAPMRNWDVIRYSWLDRPLEIAQDGVPLLASQTIGMNVLSLDQEHVVVQDIQEPLMRDLEKHGFTPVPCRWRHGRSLGGGFHCVTLDIRRSGGLEDYFSD</sequence>
<dbReference type="PANTHER" id="PTHR10488:SF1">
    <property type="entry name" value="GLYCINE AMIDINOTRANSFERASE, MITOCHONDRIAL"/>
    <property type="match status" value="1"/>
</dbReference>
<evidence type="ECO:0000313" key="4">
    <source>
        <dbReference type="Proteomes" id="UP000694257"/>
    </source>
</evidence>